<feature type="region of interest" description="Disordered" evidence="2">
    <location>
        <begin position="278"/>
        <end position="302"/>
    </location>
</feature>
<feature type="compositionally biased region" description="Low complexity" evidence="2">
    <location>
        <begin position="182"/>
        <end position="204"/>
    </location>
</feature>
<dbReference type="SUPFAM" id="SSF52172">
    <property type="entry name" value="CheY-like"/>
    <property type="match status" value="1"/>
</dbReference>
<dbReference type="InterPro" id="IPR052048">
    <property type="entry name" value="ST_Response_Regulator"/>
</dbReference>
<dbReference type="EMBL" id="CM008977">
    <property type="protein sequence ID" value="PNW72182.1"/>
    <property type="molecule type" value="Genomic_DNA"/>
</dbReference>
<keyword evidence="5" id="KW-1185">Reference proteome</keyword>
<feature type="modified residue" description="4-aspartylphosphate" evidence="1">
    <location>
        <position position="82"/>
    </location>
</feature>
<dbReference type="Gene3D" id="3.40.50.2300">
    <property type="match status" value="1"/>
</dbReference>
<feature type="domain" description="Response regulatory" evidence="3">
    <location>
        <begin position="31"/>
        <end position="165"/>
    </location>
</feature>
<dbReference type="InterPro" id="IPR011006">
    <property type="entry name" value="CheY-like_superfamily"/>
</dbReference>
<feature type="region of interest" description="Disordered" evidence="2">
    <location>
        <begin position="170"/>
        <end position="224"/>
    </location>
</feature>
<evidence type="ECO:0000313" key="5">
    <source>
        <dbReference type="Proteomes" id="UP000006906"/>
    </source>
</evidence>
<dbReference type="Pfam" id="PF00072">
    <property type="entry name" value="Response_reg"/>
    <property type="match status" value="1"/>
</dbReference>
<evidence type="ECO:0000313" key="4">
    <source>
        <dbReference type="EMBL" id="PNW72182.1"/>
    </source>
</evidence>
<dbReference type="OrthoDB" id="546459at2759"/>
<dbReference type="RefSeq" id="XP_042916046.1">
    <property type="nucleotide sequence ID" value="XM_043071370.1"/>
</dbReference>
<dbReference type="CDD" id="cd17546">
    <property type="entry name" value="REC_hyHK_CKI1_RcsC-like"/>
    <property type="match status" value="1"/>
</dbReference>
<dbReference type="GeneID" id="5721529"/>
<reference evidence="4 5" key="1">
    <citation type="journal article" date="2007" name="Science">
        <title>The Chlamydomonas genome reveals the evolution of key animal and plant functions.</title>
        <authorList>
            <person name="Merchant S.S."/>
            <person name="Prochnik S.E."/>
            <person name="Vallon O."/>
            <person name="Harris E.H."/>
            <person name="Karpowicz S.J."/>
            <person name="Witman G.B."/>
            <person name="Terry A."/>
            <person name="Salamov A."/>
            <person name="Fritz-Laylin L.K."/>
            <person name="Marechal-Drouard L."/>
            <person name="Marshall W.F."/>
            <person name="Qu L.H."/>
            <person name="Nelson D.R."/>
            <person name="Sanderfoot A.A."/>
            <person name="Spalding M.H."/>
            <person name="Kapitonov V.V."/>
            <person name="Ren Q."/>
            <person name="Ferris P."/>
            <person name="Lindquist E."/>
            <person name="Shapiro H."/>
            <person name="Lucas S.M."/>
            <person name="Grimwood J."/>
            <person name="Schmutz J."/>
            <person name="Cardol P."/>
            <person name="Cerutti H."/>
            <person name="Chanfreau G."/>
            <person name="Chen C.L."/>
            <person name="Cognat V."/>
            <person name="Croft M.T."/>
            <person name="Dent R."/>
            <person name="Dutcher S."/>
            <person name="Fernandez E."/>
            <person name="Fukuzawa H."/>
            <person name="Gonzalez-Ballester D."/>
            <person name="Gonzalez-Halphen D."/>
            <person name="Hallmann A."/>
            <person name="Hanikenne M."/>
            <person name="Hippler M."/>
            <person name="Inwood W."/>
            <person name="Jabbari K."/>
            <person name="Kalanon M."/>
            <person name="Kuras R."/>
            <person name="Lefebvre P.A."/>
            <person name="Lemaire S.D."/>
            <person name="Lobanov A.V."/>
            <person name="Lohr M."/>
            <person name="Manuell A."/>
            <person name="Meier I."/>
            <person name="Mets L."/>
            <person name="Mittag M."/>
            <person name="Mittelmeier T."/>
            <person name="Moroney J.V."/>
            <person name="Moseley J."/>
            <person name="Napoli C."/>
            <person name="Nedelcu A.M."/>
            <person name="Niyogi K."/>
            <person name="Novoselov S.V."/>
            <person name="Paulsen I.T."/>
            <person name="Pazour G."/>
            <person name="Purton S."/>
            <person name="Ral J.P."/>
            <person name="Riano-Pachon D.M."/>
            <person name="Riekhof W."/>
            <person name="Rymarquis L."/>
            <person name="Schroda M."/>
            <person name="Stern D."/>
            <person name="Umen J."/>
            <person name="Willows R."/>
            <person name="Wilson N."/>
            <person name="Zimmer S.L."/>
            <person name="Allmer J."/>
            <person name="Balk J."/>
            <person name="Bisova K."/>
            <person name="Chen C.J."/>
            <person name="Elias M."/>
            <person name="Gendler K."/>
            <person name="Hauser C."/>
            <person name="Lamb M.R."/>
            <person name="Ledford H."/>
            <person name="Long J.C."/>
            <person name="Minagawa J."/>
            <person name="Page M.D."/>
            <person name="Pan J."/>
            <person name="Pootakham W."/>
            <person name="Roje S."/>
            <person name="Rose A."/>
            <person name="Stahlberg E."/>
            <person name="Terauchi A.M."/>
            <person name="Yang P."/>
            <person name="Ball S."/>
            <person name="Bowler C."/>
            <person name="Dieckmann C.L."/>
            <person name="Gladyshev V.N."/>
            <person name="Green P."/>
            <person name="Jorgensen R."/>
            <person name="Mayfield S."/>
            <person name="Mueller-Roeber B."/>
            <person name="Rajamani S."/>
            <person name="Sayre R.T."/>
            <person name="Brokstein P."/>
            <person name="Dubchak I."/>
            <person name="Goodstein D."/>
            <person name="Hornick L."/>
            <person name="Huang Y.W."/>
            <person name="Jhaveri J."/>
            <person name="Luo Y."/>
            <person name="Martinez D."/>
            <person name="Ngau W.C."/>
            <person name="Otillar B."/>
            <person name="Poliakov A."/>
            <person name="Porter A."/>
            <person name="Szajkowski L."/>
            <person name="Werner G."/>
            <person name="Zhou K."/>
            <person name="Grigoriev I.V."/>
            <person name="Rokhsar D.S."/>
            <person name="Grossman A.R."/>
        </authorList>
    </citation>
    <scope>NUCLEOTIDE SEQUENCE [LARGE SCALE GENOMIC DNA]</scope>
    <source>
        <strain evidence="5">CC-503</strain>
    </source>
</reference>
<name>A0A2K3CV79_CHLRE</name>
<evidence type="ECO:0000256" key="1">
    <source>
        <dbReference type="PROSITE-ProRule" id="PRU00169"/>
    </source>
</evidence>
<keyword evidence="1" id="KW-0597">Phosphoprotein</keyword>
<dbReference type="SMART" id="SM00448">
    <property type="entry name" value="REC"/>
    <property type="match status" value="1"/>
</dbReference>
<evidence type="ECO:0000259" key="3">
    <source>
        <dbReference type="PROSITE" id="PS50110"/>
    </source>
</evidence>
<dbReference type="PANTHER" id="PTHR43228">
    <property type="entry name" value="TWO-COMPONENT RESPONSE REGULATOR"/>
    <property type="match status" value="1"/>
</dbReference>
<dbReference type="KEGG" id="cre:CHLRE_16g678900v5"/>
<accession>A0A2K3CV79</accession>
<dbReference type="STRING" id="3055.A0A2K3CV79"/>
<dbReference type="AlphaFoldDB" id="A0A2K3CV79"/>
<sequence>MLQGPVMLSPLHCPRPAHLASARAVQRPRKSALVVDDLAVNRLILGTILHKLGFEVLEAENGNQCVDVYSKAHRDIVCVFLDLQMPVADGWAATKGMRELDAARARSGSEQQLQVPVVVCTASCLDDLVEGGETVAQRALTLGANGAVRKPLTTKAVLALLDEYAPRWRSTMEQQQQHAAVGGSSPMSPDAAAGAAPGGFSVAPRADGLAAPHGRGTHAEHHSWSGLHVQHRTMPHQQQHQQYASISRQHQQQRPAECRCTSASGVCLASACACGAGATRPAPAAPPPPAPSARAHGGTGGRFLQLGGSGGPLDGRTLVFCTSRDLAMNGGTNPTSAAGLRQQARQHAQQLLLKRCGRSHRDLSRTRPECLDGDSGSAAASVHATATALQRRMSFDVAAMSWMMAARRSTSPGYSRASGMALPAHLAVTAAALG</sequence>
<dbReference type="PaxDb" id="3055-EDP01312"/>
<dbReference type="Gramene" id="PNW72182">
    <property type="protein sequence ID" value="PNW72182"/>
    <property type="gene ID" value="CHLRE_16g678900v5"/>
</dbReference>
<gene>
    <name evidence="4" type="ORF">CHLRE_16g678900v5</name>
</gene>
<dbReference type="InterPro" id="IPR001789">
    <property type="entry name" value="Sig_transdc_resp-reg_receiver"/>
</dbReference>
<evidence type="ECO:0000256" key="2">
    <source>
        <dbReference type="SAM" id="MobiDB-lite"/>
    </source>
</evidence>
<organism evidence="4 5">
    <name type="scientific">Chlamydomonas reinhardtii</name>
    <name type="common">Chlamydomonas smithii</name>
    <dbReference type="NCBI Taxonomy" id="3055"/>
    <lineage>
        <taxon>Eukaryota</taxon>
        <taxon>Viridiplantae</taxon>
        <taxon>Chlorophyta</taxon>
        <taxon>core chlorophytes</taxon>
        <taxon>Chlorophyceae</taxon>
        <taxon>CS clade</taxon>
        <taxon>Chlamydomonadales</taxon>
        <taxon>Chlamydomonadaceae</taxon>
        <taxon>Chlamydomonas</taxon>
    </lineage>
</organism>
<proteinExistence type="predicted"/>
<dbReference type="InParanoid" id="A0A2K3CV79"/>
<dbReference type="Proteomes" id="UP000006906">
    <property type="component" value="Chromosome 16"/>
</dbReference>
<dbReference type="PANTHER" id="PTHR43228:SF1">
    <property type="entry name" value="TWO-COMPONENT RESPONSE REGULATOR ARR22"/>
    <property type="match status" value="1"/>
</dbReference>
<protein>
    <recommendedName>
        <fullName evidence="3">Response regulatory domain-containing protein</fullName>
    </recommendedName>
</protein>
<dbReference type="GO" id="GO:0000160">
    <property type="term" value="P:phosphorelay signal transduction system"/>
    <property type="evidence" value="ECO:0007669"/>
    <property type="project" value="InterPro"/>
</dbReference>
<dbReference type="ExpressionAtlas" id="A0A2K3CV79">
    <property type="expression patterns" value="baseline and differential"/>
</dbReference>
<dbReference type="PROSITE" id="PS50110">
    <property type="entry name" value="RESPONSE_REGULATORY"/>
    <property type="match status" value="1"/>
</dbReference>